<keyword evidence="3" id="KW-0812">Transmembrane</keyword>
<evidence type="ECO:0000313" key="5">
    <source>
        <dbReference type="Proteomes" id="UP001224775"/>
    </source>
</evidence>
<name>A0AAD8XVI4_9STRA</name>
<protein>
    <submittedName>
        <fullName evidence="4">Uncharacterized protein</fullName>
    </submittedName>
</protein>
<keyword evidence="1" id="KW-0175">Coiled coil</keyword>
<feature type="transmembrane region" description="Helical" evidence="3">
    <location>
        <begin position="255"/>
        <end position="278"/>
    </location>
</feature>
<feature type="region of interest" description="Disordered" evidence="2">
    <location>
        <begin position="1"/>
        <end position="140"/>
    </location>
</feature>
<gene>
    <name evidence="4" type="ORF">QTG54_015203</name>
</gene>
<feature type="transmembrane region" description="Helical" evidence="3">
    <location>
        <begin position="183"/>
        <end position="202"/>
    </location>
</feature>
<dbReference type="Proteomes" id="UP001224775">
    <property type="component" value="Unassembled WGS sequence"/>
</dbReference>
<evidence type="ECO:0000256" key="3">
    <source>
        <dbReference type="SAM" id="Phobius"/>
    </source>
</evidence>
<dbReference type="EMBL" id="JATAAI010000041">
    <property type="protein sequence ID" value="KAK1734200.1"/>
    <property type="molecule type" value="Genomic_DNA"/>
</dbReference>
<evidence type="ECO:0000256" key="2">
    <source>
        <dbReference type="SAM" id="MobiDB-lite"/>
    </source>
</evidence>
<sequence>MAAGESTPLLGSSSPPQSQDDETSPLLAAASAPPPVDAPPPVPEEESPLKDSNNGKLSWLNPKKQNNSPTTSIETAGGDTSESQLSLPQSKKQQRRSGTKKKRGGDALSNNSTSSTSKRSLKNKEDKTKKKKKQSSDGPQKTVPHFLFDIVRYLAIFASGAMLFMQILPIVVLDKDEITGLQYFVRVYLIIFCASFILLESRIPLLRRPAHDNWILRGFMYTFIGIIGMEQDVAIKVEDIASGTANILGPDYGTLFASLSIAITTWIMVGVGVLYMILGTMCLQKWYERLEKEYQDKVGEWKRKKKREKEIQKEKEEYVKYEKDRREGRGEWYDDLETGK</sequence>
<keyword evidence="3" id="KW-0472">Membrane</keyword>
<dbReference type="AlphaFoldDB" id="A0AAD8XVI4"/>
<feature type="compositionally biased region" description="Low complexity" evidence="2">
    <location>
        <begin position="108"/>
        <end position="118"/>
    </location>
</feature>
<evidence type="ECO:0000313" key="4">
    <source>
        <dbReference type="EMBL" id="KAK1734200.1"/>
    </source>
</evidence>
<feature type="compositionally biased region" description="Low complexity" evidence="2">
    <location>
        <begin position="81"/>
        <end position="91"/>
    </location>
</feature>
<feature type="compositionally biased region" description="Basic residues" evidence="2">
    <location>
        <begin position="92"/>
        <end position="103"/>
    </location>
</feature>
<comment type="caution">
    <text evidence="4">The sequence shown here is derived from an EMBL/GenBank/DDBJ whole genome shotgun (WGS) entry which is preliminary data.</text>
</comment>
<feature type="compositionally biased region" description="Polar residues" evidence="2">
    <location>
        <begin position="63"/>
        <end position="80"/>
    </location>
</feature>
<proteinExistence type="predicted"/>
<organism evidence="4 5">
    <name type="scientific">Skeletonema marinoi</name>
    <dbReference type="NCBI Taxonomy" id="267567"/>
    <lineage>
        <taxon>Eukaryota</taxon>
        <taxon>Sar</taxon>
        <taxon>Stramenopiles</taxon>
        <taxon>Ochrophyta</taxon>
        <taxon>Bacillariophyta</taxon>
        <taxon>Coscinodiscophyceae</taxon>
        <taxon>Thalassiosirophycidae</taxon>
        <taxon>Thalassiosirales</taxon>
        <taxon>Skeletonemataceae</taxon>
        <taxon>Skeletonema</taxon>
        <taxon>Skeletonema marinoi-dohrnii complex</taxon>
    </lineage>
</organism>
<accession>A0AAD8XVI4</accession>
<keyword evidence="3" id="KW-1133">Transmembrane helix</keyword>
<reference evidence="4" key="1">
    <citation type="submission" date="2023-06" db="EMBL/GenBank/DDBJ databases">
        <title>Survivors Of The Sea: Transcriptome response of Skeletonema marinoi to long-term dormancy.</title>
        <authorList>
            <person name="Pinder M.I.M."/>
            <person name="Kourtchenko O."/>
            <person name="Robertson E.K."/>
            <person name="Larsson T."/>
            <person name="Maumus F."/>
            <person name="Osuna-Cruz C.M."/>
            <person name="Vancaester E."/>
            <person name="Stenow R."/>
            <person name="Vandepoele K."/>
            <person name="Ploug H."/>
            <person name="Bruchert V."/>
            <person name="Godhe A."/>
            <person name="Topel M."/>
        </authorList>
    </citation>
    <scope>NUCLEOTIDE SEQUENCE</scope>
    <source>
        <strain evidence="4">R05AC</strain>
    </source>
</reference>
<feature type="compositionally biased region" description="Low complexity" evidence="2">
    <location>
        <begin position="1"/>
        <end position="31"/>
    </location>
</feature>
<feature type="transmembrane region" description="Helical" evidence="3">
    <location>
        <begin position="214"/>
        <end position="235"/>
    </location>
</feature>
<evidence type="ECO:0000256" key="1">
    <source>
        <dbReference type="SAM" id="Coils"/>
    </source>
</evidence>
<feature type="compositionally biased region" description="Pro residues" evidence="2">
    <location>
        <begin position="32"/>
        <end position="42"/>
    </location>
</feature>
<feature type="coiled-coil region" evidence="1">
    <location>
        <begin position="304"/>
        <end position="331"/>
    </location>
</feature>
<feature type="transmembrane region" description="Helical" evidence="3">
    <location>
        <begin position="150"/>
        <end position="171"/>
    </location>
</feature>
<keyword evidence="5" id="KW-1185">Reference proteome</keyword>